<evidence type="ECO:0000313" key="7">
    <source>
        <dbReference type="EMBL" id="GAA1535051.1"/>
    </source>
</evidence>
<feature type="transmembrane region" description="Helical" evidence="5">
    <location>
        <begin position="141"/>
        <end position="163"/>
    </location>
</feature>
<feature type="transmembrane region" description="Helical" evidence="5">
    <location>
        <begin position="169"/>
        <end position="191"/>
    </location>
</feature>
<feature type="transmembrane region" description="Helical" evidence="5">
    <location>
        <begin position="107"/>
        <end position="129"/>
    </location>
</feature>
<dbReference type="PROSITE" id="PS50850">
    <property type="entry name" value="MFS"/>
    <property type="match status" value="1"/>
</dbReference>
<accession>A0ABN2B6Y7</accession>
<feature type="transmembrane region" description="Helical" evidence="5">
    <location>
        <begin position="275"/>
        <end position="297"/>
    </location>
</feature>
<evidence type="ECO:0000256" key="3">
    <source>
        <dbReference type="ARBA" id="ARBA00022989"/>
    </source>
</evidence>
<comment type="subcellular location">
    <subcellularLocation>
        <location evidence="1">Cell membrane</location>
        <topology evidence="1">Multi-pass membrane protein</topology>
    </subcellularLocation>
</comment>
<feature type="transmembrane region" description="Helical" evidence="5">
    <location>
        <begin position="12"/>
        <end position="35"/>
    </location>
</feature>
<dbReference type="Pfam" id="PF07690">
    <property type="entry name" value="MFS_1"/>
    <property type="match status" value="1"/>
</dbReference>
<evidence type="ECO:0000256" key="4">
    <source>
        <dbReference type="ARBA" id="ARBA00023136"/>
    </source>
</evidence>
<evidence type="ECO:0000256" key="5">
    <source>
        <dbReference type="SAM" id="Phobius"/>
    </source>
</evidence>
<proteinExistence type="predicted"/>
<protein>
    <submittedName>
        <fullName evidence="7">MFS transporter</fullName>
    </submittedName>
</protein>
<name>A0ABN2B6Y7_9MICO</name>
<dbReference type="CDD" id="cd17355">
    <property type="entry name" value="MFS_YcxA_like"/>
    <property type="match status" value="1"/>
</dbReference>
<feature type="transmembrane region" description="Helical" evidence="5">
    <location>
        <begin position="337"/>
        <end position="359"/>
    </location>
</feature>
<gene>
    <name evidence="7" type="ORF">GCM10009762_06560</name>
</gene>
<dbReference type="PANTHER" id="PTHR11360">
    <property type="entry name" value="MONOCARBOXYLATE TRANSPORTER"/>
    <property type="match status" value="1"/>
</dbReference>
<feature type="transmembrane region" description="Helical" evidence="5">
    <location>
        <begin position="239"/>
        <end position="263"/>
    </location>
</feature>
<dbReference type="EMBL" id="BAAANV010000017">
    <property type="protein sequence ID" value="GAA1535051.1"/>
    <property type="molecule type" value="Genomic_DNA"/>
</dbReference>
<dbReference type="InterPro" id="IPR036259">
    <property type="entry name" value="MFS_trans_sf"/>
</dbReference>
<keyword evidence="3 5" id="KW-1133">Transmembrane helix</keyword>
<organism evidence="7 8">
    <name type="scientific">Dermacoccus barathri</name>
    <dbReference type="NCBI Taxonomy" id="322601"/>
    <lineage>
        <taxon>Bacteria</taxon>
        <taxon>Bacillati</taxon>
        <taxon>Actinomycetota</taxon>
        <taxon>Actinomycetes</taxon>
        <taxon>Micrococcales</taxon>
        <taxon>Dermacoccaceae</taxon>
        <taxon>Dermacoccus</taxon>
    </lineage>
</organism>
<evidence type="ECO:0000313" key="8">
    <source>
        <dbReference type="Proteomes" id="UP001501288"/>
    </source>
</evidence>
<dbReference type="InterPro" id="IPR050327">
    <property type="entry name" value="Proton-linked_MCT"/>
</dbReference>
<evidence type="ECO:0000259" key="6">
    <source>
        <dbReference type="PROSITE" id="PS50850"/>
    </source>
</evidence>
<dbReference type="InterPro" id="IPR011701">
    <property type="entry name" value="MFS"/>
</dbReference>
<dbReference type="RefSeq" id="WP_346029673.1">
    <property type="nucleotide sequence ID" value="NZ_BAAANV010000017.1"/>
</dbReference>
<dbReference type="Gene3D" id="1.20.1250.20">
    <property type="entry name" value="MFS general substrate transporter like domains"/>
    <property type="match status" value="2"/>
</dbReference>
<feature type="domain" description="Major facilitator superfamily (MFS) profile" evidence="6">
    <location>
        <begin position="14"/>
        <end position="422"/>
    </location>
</feature>
<dbReference type="InterPro" id="IPR020846">
    <property type="entry name" value="MFS_dom"/>
</dbReference>
<keyword evidence="8" id="KW-1185">Reference proteome</keyword>
<evidence type="ECO:0000256" key="1">
    <source>
        <dbReference type="ARBA" id="ARBA00004651"/>
    </source>
</evidence>
<feature type="transmembrane region" description="Helical" evidence="5">
    <location>
        <begin position="304"/>
        <end position="325"/>
    </location>
</feature>
<comment type="caution">
    <text evidence="7">The sequence shown here is derived from an EMBL/GenBank/DDBJ whole genome shotgun (WGS) entry which is preliminary data.</text>
</comment>
<dbReference type="PANTHER" id="PTHR11360:SF284">
    <property type="entry name" value="EG:103B4.3 PROTEIN-RELATED"/>
    <property type="match status" value="1"/>
</dbReference>
<evidence type="ECO:0000256" key="2">
    <source>
        <dbReference type="ARBA" id="ARBA00022692"/>
    </source>
</evidence>
<feature type="transmembrane region" description="Helical" evidence="5">
    <location>
        <begin position="79"/>
        <end position="101"/>
    </location>
</feature>
<reference evidence="7 8" key="1">
    <citation type="journal article" date="2019" name="Int. J. Syst. Evol. Microbiol.">
        <title>The Global Catalogue of Microorganisms (GCM) 10K type strain sequencing project: providing services to taxonomists for standard genome sequencing and annotation.</title>
        <authorList>
            <consortium name="The Broad Institute Genomics Platform"/>
            <consortium name="The Broad Institute Genome Sequencing Center for Infectious Disease"/>
            <person name="Wu L."/>
            <person name="Ma J."/>
        </authorList>
    </citation>
    <scope>NUCLEOTIDE SEQUENCE [LARGE SCALE GENOMIC DNA]</scope>
    <source>
        <strain evidence="7 8">JCM 14588</strain>
    </source>
</reference>
<keyword evidence="4 5" id="KW-0472">Membrane</keyword>
<feature type="transmembrane region" description="Helical" evidence="5">
    <location>
        <begin position="47"/>
        <end position="67"/>
    </location>
</feature>
<feature type="transmembrane region" description="Helical" evidence="5">
    <location>
        <begin position="366"/>
        <end position="389"/>
    </location>
</feature>
<feature type="transmembrane region" description="Helical" evidence="5">
    <location>
        <begin position="395"/>
        <end position="415"/>
    </location>
</feature>
<sequence>MTQPMRPRAPRLHPAWIVAGITFITAISAAGFRSAPSIMMHPLHEEFGWSMGLIGSAVSVNLLFYGLTAPFSAAAMERFGVRAVVVAALALIAAGAVLPVWMTQPWQLIACWGVLIGLGAGVMSMSLVATVSNRWFEKRRATVSGVLAAGAATGQLIFLPIMAQLTDASGWRSATVAIGALALVAIPLVLWRMRNHPADLGVNAYGVPADEPVRTPPPVSTGAARLALSSLKDAAARPAFWILAFTFAVCGATTNGLVGTHFIPAAMDHGMAGAAAASLLALVGVFDIIGTIFSGWLTDRVDPALLLTIYYAGRGLSLIVLPMLFTDDVKPSMFVFILFYGLDWVATVPPTIALCRAYFGPERGAIVFGWVFASHQIGAAIAATAAGMVRDELGTYTWAWMVGAALCGLAAVACLGMRRRGRVPSEVTVPA</sequence>
<dbReference type="SUPFAM" id="SSF103473">
    <property type="entry name" value="MFS general substrate transporter"/>
    <property type="match status" value="1"/>
</dbReference>
<dbReference type="Proteomes" id="UP001501288">
    <property type="component" value="Unassembled WGS sequence"/>
</dbReference>
<keyword evidence="2 5" id="KW-0812">Transmembrane</keyword>